<protein>
    <submittedName>
        <fullName evidence="1">Exosortase system-associated protein, TIGR04073 family</fullName>
    </submittedName>
</protein>
<gene>
    <name evidence="1" type="ORF">N4J17_11575</name>
</gene>
<evidence type="ECO:0000313" key="1">
    <source>
        <dbReference type="EMBL" id="WWF01104.1"/>
    </source>
</evidence>
<name>A0ABZ2F2X5_METCP</name>
<dbReference type="EMBL" id="CP104311">
    <property type="protein sequence ID" value="WWF01104.1"/>
    <property type="molecule type" value="Genomic_DNA"/>
</dbReference>
<dbReference type="InterPro" id="IPR023824">
    <property type="entry name" value="CHP04073_exosortase-affil"/>
</dbReference>
<proteinExistence type="predicted"/>
<dbReference type="Proteomes" id="UP001359308">
    <property type="component" value="Chromosome"/>
</dbReference>
<organism evidence="1 2">
    <name type="scientific">Methylococcus capsulatus</name>
    <dbReference type="NCBI Taxonomy" id="414"/>
    <lineage>
        <taxon>Bacteria</taxon>
        <taxon>Pseudomonadati</taxon>
        <taxon>Pseudomonadota</taxon>
        <taxon>Gammaproteobacteria</taxon>
        <taxon>Methylococcales</taxon>
        <taxon>Methylococcaceae</taxon>
        <taxon>Methylococcus</taxon>
    </lineage>
</organism>
<accession>A0ABZ2F2X5</accession>
<dbReference type="RefSeq" id="WP_198323344.1">
    <property type="nucleotide sequence ID" value="NZ_CP104311.1"/>
</dbReference>
<dbReference type="NCBIfam" id="TIGR04073">
    <property type="entry name" value="exo_TIGR04073"/>
    <property type="match status" value="1"/>
</dbReference>
<reference evidence="1 2" key="1">
    <citation type="submission" date="2022-09" db="EMBL/GenBank/DDBJ databases">
        <authorList>
            <person name="Giprobiosintez L."/>
        </authorList>
    </citation>
    <scope>NUCLEOTIDE SEQUENCE [LARGE SCALE GENOMIC DNA]</scope>
    <source>
        <strain evidence="2">VKPM-B-12549 (GBS-15)</strain>
    </source>
</reference>
<sequence length="129" mass="13888">MKLYDATRAAILGLALGSMSLESYGDDWANYAGDAGDKFGRGLANTSLGWVEMVKGVGIAASHDGPAFIPFGFVKGLGHTLGRTLSGVFDVVTFPIPTAPSSEPVYVWDRFDQETQYGYFDPAKRRSSK</sequence>
<evidence type="ECO:0000313" key="2">
    <source>
        <dbReference type="Proteomes" id="UP001359308"/>
    </source>
</evidence>
<keyword evidence="2" id="KW-1185">Reference proteome</keyword>